<dbReference type="EMBL" id="JAABNR010000007">
    <property type="protein sequence ID" value="NBZ87643.1"/>
    <property type="molecule type" value="Genomic_DNA"/>
</dbReference>
<dbReference type="AlphaFoldDB" id="A0AAE4Y865"/>
<keyword evidence="2" id="KW-1185">Reference proteome</keyword>
<organism evidence="1 2">
    <name type="scientific">Stagnihabitans tardus</name>
    <dbReference type="NCBI Taxonomy" id="2699202"/>
    <lineage>
        <taxon>Bacteria</taxon>
        <taxon>Pseudomonadati</taxon>
        <taxon>Pseudomonadota</taxon>
        <taxon>Alphaproteobacteria</taxon>
        <taxon>Rhodobacterales</taxon>
        <taxon>Paracoccaceae</taxon>
        <taxon>Stagnihabitans</taxon>
    </lineage>
</organism>
<evidence type="ECO:0000313" key="2">
    <source>
        <dbReference type="Proteomes" id="UP001193501"/>
    </source>
</evidence>
<proteinExistence type="predicted"/>
<protein>
    <submittedName>
        <fullName evidence="1">Uncharacterized protein</fullName>
    </submittedName>
</protein>
<name>A0AAE4Y865_9RHOB</name>
<reference evidence="1" key="1">
    <citation type="submission" date="2020-01" db="EMBL/GenBank/DDBJ databases">
        <authorList>
            <person name="Chen W.-M."/>
        </authorList>
    </citation>
    <scope>NUCLEOTIDE SEQUENCE</scope>
    <source>
        <strain evidence="1">CYK-10</strain>
    </source>
</reference>
<dbReference type="RefSeq" id="WP_168774458.1">
    <property type="nucleotide sequence ID" value="NZ_JAABNR010000007.1"/>
</dbReference>
<dbReference type="Proteomes" id="UP001193501">
    <property type="component" value="Unassembled WGS sequence"/>
</dbReference>
<comment type="caution">
    <text evidence="1">The sequence shown here is derived from an EMBL/GenBank/DDBJ whole genome shotgun (WGS) entry which is preliminary data.</text>
</comment>
<evidence type="ECO:0000313" key="1">
    <source>
        <dbReference type="EMBL" id="NBZ87643.1"/>
    </source>
</evidence>
<accession>A0AAE4Y865</accession>
<sequence>MTSQAPSLQTARPQGAAAAVVHIGNLKTGSTAVQLVLRSLRSELAARGVIMPGLGKNLTAHYGIRHDIEAGGEQPFLTLMRQEIAAAPAGSRFLITAEPLIHVPPQTLARVLSEIGCHDVSLLCYLRPSVAMLGALYLQSAKMGHRRGPISAHLDMLSEPPVQFMAAMARFAEVFGKDRMTLREYHPKALADGSVVADFWDMAGLPADLRARAIALETRANPSPTAEVTAVMRACAMALYAGASEAERAEVEGAPYVFSTMAQSMRLIWAEVAAKAARIGGSRFRLPIYIQEAMNARFETERAAFARQWFQVPATDDWLHEPVVAPQPLSDIAAAPVVEALGTALPKLIQADKPTMAASLETFIAGLPITGAHLSLAALESRLAPEAPPVDLTPFLHP</sequence>
<gene>
    <name evidence="1" type="ORF">GV832_08640</name>
</gene>